<dbReference type="GO" id="GO:0003824">
    <property type="term" value="F:catalytic activity"/>
    <property type="evidence" value="ECO:0007669"/>
    <property type="project" value="UniProtKB-ARBA"/>
</dbReference>
<evidence type="ECO:0000256" key="2">
    <source>
        <dbReference type="ARBA" id="ARBA00022898"/>
    </source>
</evidence>
<accession>A0A2C6KSG8</accession>
<evidence type="ECO:0000259" key="5">
    <source>
        <dbReference type="Pfam" id="PF14821"/>
    </source>
</evidence>
<dbReference type="PANTHER" id="PTHR42690:SF1">
    <property type="entry name" value="THREONINE SYNTHASE-LIKE 2"/>
    <property type="match status" value="1"/>
</dbReference>
<dbReference type="PANTHER" id="PTHR42690">
    <property type="entry name" value="THREONINE SYNTHASE FAMILY MEMBER"/>
    <property type="match status" value="1"/>
</dbReference>
<dbReference type="InterPro" id="IPR036052">
    <property type="entry name" value="TrpB-like_PALP_sf"/>
</dbReference>
<dbReference type="GO" id="GO:0006520">
    <property type="term" value="P:amino acid metabolic process"/>
    <property type="evidence" value="ECO:0007669"/>
    <property type="project" value="InterPro"/>
</dbReference>
<dbReference type="InterPro" id="IPR037158">
    <property type="entry name" value="Thr_synth_N_sf"/>
</dbReference>
<evidence type="ECO:0000256" key="1">
    <source>
        <dbReference type="ARBA" id="ARBA00001933"/>
    </source>
</evidence>
<keyword evidence="2" id="KW-0663">Pyridoxal phosphate</keyword>
<reference evidence="6 7" key="1">
    <citation type="journal article" date="2017" name="Int. J. Parasitol.">
        <title>The genome of the protozoan parasite Cystoisospora suis and a reverse vaccinology approach to identify vaccine candidates.</title>
        <authorList>
            <person name="Palmieri N."/>
            <person name="Shrestha A."/>
            <person name="Ruttkowski B."/>
            <person name="Beck T."/>
            <person name="Vogl C."/>
            <person name="Tomley F."/>
            <person name="Blake D.P."/>
            <person name="Joachim A."/>
        </authorList>
    </citation>
    <scope>NUCLEOTIDE SEQUENCE [LARGE SCALE GENOMIC DNA]</scope>
    <source>
        <strain evidence="6 7">Wien I</strain>
    </source>
</reference>
<keyword evidence="7" id="KW-1185">Reference proteome</keyword>
<dbReference type="InterPro" id="IPR051166">
    <property type="entry name" value="Threonine_Synthase"/>
</dbReference>
<dbReference type="EMBL" id="MIGC01003513">
    <property type="protein sequence ID" value="PHJ19325.1"/>
    <property type="molecule type" value="Genomic_DNA"/>
</dbReference>
<evidence type="ECO:0000313" key="6">
    <source>
        <dbReference type="EMBL" id="PHJ19325.1"/>
    </source>
</evidence>
<organism evidence="6 7">
    <name type="scientific">Cystoisospora suis</name>
    <dbReference type="NCBI Taxonomy" id="483139"/>
    <lineage>
        <taxon>Eukaryota</taxon>
        <taxon>Sar</taxon>
        <taxon>Alveolata</taxon>
        <taxon>Apicomplexa</taxon>
        <taxon>Conoidasida</taxon>
        <taxon>Coccidia</taxon>
        <taxon>Eucoccidiorida</taxon>
        <taxon>Eimeriorina</taxon>
        <taxon>Sarcocystidae</taxon>
        <taxon>Cystoisospora</taxon>
    </lineage>
</organism>
<dbReference type="InterPro" id="IPR029144">
    <property type="entry name" value="Thr_synth_N"/>
</dbReference>
<dbReference type="GeneID" id="94430204"/>
<comment type="cofactor">
    <cofactor evidence="1">
        <name>pyridoxal 5'-phosphate</name>
        <dbReference type="ChEBI" id="CHEBI:597326"/>
    </cofactor>
</comment>
<feature type="domain" description="Tryptophan synthase beta chain-like PALP" evidence="4">
    <location>
        <begin position="145"/>
        <end position="256"/>
    </location>
</feature>
<dbReference type="Pfam" id="PF14821">
    <property type="entry name" value="Thr_synth_N"/>
    <property type="match status" value="1"/>
</dbReference>
<dbReference type="Gene3D" id="3.40.50.1100">
    <property type="match status" value="1"/>
</dbReference>
<dbReference type="Proteomes" id="UP000221165">
    <property type="component" value="Unassembled WGS sequence"/>
</dbReference>
<feature type="non-terminal residue" evidence="6">
    <location>
        <position position="316"/>
    </location>
</feature>
<dbReference type="InterPro" id="IPR000634">
    <property type="entry name" value="Ser/Thr_deHydtase_PyrdxlP-BS"/>
</dbReference>
<gene>
    <name evidence="6" type="ORF">CSUI_006842</name>
</gene>
<dbReference type="Pfam" id="PF00291">
    <property type="entry name" value="PALP"/>
    <property type="match status" value="1"/>
</dbReference>
<name>A0A2C6KSG8_9APIC</name>
<dbReference type="RefSeq" id="XP_067921027.1">
    <property type="nucleotide sequence ID" value="XM_068066993.1"/>
</dbReference>
<evidence type="ECO:0000256" key="3">
    <source>
        <dbReference type="SAM" id="MobiDB-lite"/>
    </source>
</evidence>
<comment type="caution">
    <text evidence="6">The sequence shown here is derived from an EMBL/GenBank/DDBJ whole genome shotgun (WGS) entry which is preliminary data.</text>
</comment>
<evidence type="ECO:0000313" key="7">
    <source>
        <dbReference type="Proteomes" id="UP000221165"/>
    </source>
</evidence>
<dbReference type="VEuPathDB" id="ToxoDB:CSUI_006842"/>
<protein>
    <submittedName>
        <fullName evidence="6">Threonine synthase</fullName>
    </submittedName>
</protein>
<proteinExistence type="predicted"/>
<dbReference type="InterPro" id="IPR001926">
    <property type="entry name" value="TrpB-like_PALP"/>
</dbReference>
<evidence type="ECO:0000259" key="4">
    <source>
        <dbReference type="Pfam" id="PF00291"/>
    </source>
</evidence>
<feature type="domain" description="Threonine synthase N-terminal" evidence="5">
    <location>
        <begin position="2"/>
        <end position="64"/>
    </location>
</feature>
<sequence length="316" mass="34063">MKFVSTGGSRKEYSFEEAALVGLADDGGLLMPERLPAVDKETQARWSKLTFVQLATEFLSLFIDPQGCQGERSALADALPSIVQNSFKKFTQSEIIPLTELKPREPGTYTARPCAAARSGAPGSHQEATNQQQRLPPELPRLYMLELVHGPTLAFKDLAMQFLGELLPFLVANSEQSGASGLIILGATSGDTGSAAIAALKDKSPLIHVVILFPKSRTSAVQRLQMVTAIGPNVHCLQVDGSFDDCQKMVKEALADRELQTDLLRGTTRLPRVLGREATLTGSVGADPVQLAGGRARSWRLSVVNSINCVRIILQA</sequence>
<dbReference type="AlphaFoldDB" id="A0A2C6KSG8"/>
<dbReference type="GO" id="GO:0030170">
    <property type="term" value="F:pyridoxal phosphate binding"/>
    <property type="evidence" value="ECO:0007669"/>
    <property type="project" value="InterPro"/>
</dbReference>
<dbReference type="Gene3D" id="3.90.1380.10">
    <property type="entry name" value="Threonine synthase, N-terminal domain"/>
    <property type="match status" value="1"/>
</dbReference>
<dbReference type="SUPFAM" id="SSF53686">
    <property type="entry name" value="Tryptophan synthase beta subunit-like PLP-dependent enzymes"/>
    <property type="match status" value="1"/>
</dbReference>
<dbReference type="PROSITE" id="PS00165">
    <property type="entry name" value="DEHYDRATASE_SER_THR"/>
    <property type="match status" value="1"/>
</dbReference>
<dbReference type="OrthoDB" id="329908at2759"/>
<feature type="region of interest" description="Disordered" evidence="3">
    <location>
        <begin position="106"/>
        <end position="135"/>
    </location>
</feature>